<feature type="transmembrane region" description="Helical" evidence="1">
    <location>
        <begin position="131"/>
        <end position="150"/>
    </location>
</feature>
<proteinExistence type="predicted"/>
<keyword evidence="3" id="KW-1185">Reference proteome</keyword>
<organism evidence="2 3">
    <name type="scientific">Pradoshia eiseniae</name>
    <dbReference type="NCBI Taxonomy" id="2064768"/>
    <lineage>
        <taxon>Bacteria</taxon>
        <taxon>Bacillati</taxon>
        <taxon>Bacillota</taxon>
        <taxon>Bacilli</taxon>
        <taxon>Bacillales</taxon>
        <taxon>Bacillaceae</taxon>
        <taxon>Pradoshia</taxon>
    </lineage>
</organism>
<feature type="transmembrane region" description="Helical" evidence="1">
    <location>
        <begin position="37"/>
        <end position="61"/>
    </location>
</feature>
<keyword evidence="1" id="KW-0812">Transmembrane</keyword>
<feature type="transmembrane region" description="Helical" evidence="1">
    <location>
        <begin position="101"/>
        <end position="119"/>
    </location>
</feature>
<keyword evidence="1" id="KW-0472">Membrane</keyword>
<feature type="transmembrane region" description="Helical" evidence="1">
    <location>
        <begin position="7"/>
        <end position="25"/>
    </location>
</feature>
<accession>A0A2S7N423</accession>
<comment type="caution">
    <text evidence="2">The sequence shown here is derived from an EMBL/GenBank/DDBJ whole genome shotgun (WGS) entry which is preliminary data.</text>
</comment>
<dbReference type="RefSeq" id="WP_104847875.1">
    <property type="nucleotide sequence ID" value="NZ_PKOZ01000001.1"/>
</dbReference>
<keyword evidence="1" id="KW-1133">Transmembrane helix</keyword>
<protein>
    <submittedName>
        <fullName evidence="2">Uncharacterized protein</fullName>
    </submittedName>
</protein>
<dbReference type="AlphaFoldDB" id="A0A2S7N423"/>
<gene>
    <name evidence="2" type="ORF">CYL18_02500</name>
</gene>
<evidence type="ECO:0000313" key="2">
    <source>
        <dbReference type="EMBL" id="PQD96778.1"/>
    </source>
</evidence>
<sequence>MFNKTYWGKVIVVVLISSLLNTWIFTFFTPMNTMSFVIFYMVFYFVILGMTLFFCVPLMILTDLIGREWGGTVTWILKIANYHLPVFITSLVIIAQEGWNLTILSEIAVFVLFFTEIIIKRISKTKISLFVTLGMYTVHVLLFLIGLMLISNA</sequence>
<reference evidence="2 3" key="1">
    <citation type="submission" date="2017-12" db="EMBL/GenBank/DDBJ databases">
        <title>Taxonomic description and draft genome of Pradoshia cofamensis Gen. nov., sp. nov., a thermotolerant bacillale isolated from anterior gut of earthworm Eisenia fetida.</title>
        <authorList>
            <person name="Saha T."/>
            <person name="Chakraborty R."/>
        </authorList>
    </citation>
    <scope>NUCLEOTIDE SEQUENCE [LARGE SCALE GENOMIC DNA]</scope>
    <source>
        <strain evidence="2 3">EAG3</strain>
    </source>
</reference>
<evidence type="ECO:0000256" key="1">
    <source>
        <dbReference type="SAM" id="Phobius"/>
    </source>
</evidence>
<dbReference type="EMBL" id="PKOZ01000001">
    <property type="protein sequence ID" value="PQD96778.1"/>
    <property type="molecule type" value="Genomic_DNA"/>
</dbReference>
<evidence type="ECO:0000313" key="3">
    <source>
        <dbReference type="Proteomes" id="UP000239663"/>
    </source>
</evidence>
<dbReference type="Proteomes" id="UP000239663">
    <property type="component" value="Unassembled WGS sequence"/>
</dbReference>
<name>A0A2S7N423_9BACI</name>
<feature type="transmembrane region" description="Helical" evidence="1">
    <location>
        <begin position="73"/>
        <end position="95"/>
    </location>
</feature>